<protein>
    <submittedName>
        <fullName evidence="1">Uncharacterized protein</fullName>
    </submittedName>
</protein>
<name>A0ABM5LYB3_BACA1</name>
<keyword evidence="2" id="KW-1185">Reference proteome</keyword>
<accession>A0ABM5LYB3</accession>
<evidence type="ECO:0000313" key="1">
    <source>
        <dbReference type="EMBL" id="ADP32855.1"/>
    </source>
</evidence>
<dbReference type="Proteomes" id="UP000006867">
    <property type="component" value="Chromosome"/>
</dbReference>
<dbReference type="RefSeq" id="WP_004429636.1">
    <property type="nucleotide sequence ID" value="NC_014639.1"/>
</dbReference>
<proteinExistence type="predicted"/>
<gene>
    <name evidence="1" type="ordered locus">BATR1942_09610</name>
</gene>
<dbReference type="EMBL" id="CP002207">
    <property type="protein sequence ID" value="ADP32855.1"/>
    <property type="molecule type" value="Genomic_DNA"/>
</dbReference>
<reference evidence="1 2" key="1">
    <citation type="journal article" date="2011" name="Front. Microbiol.">
        <title>Genomic signatures of strain selection and enhancement in Bacillus atrophaeus var. globigii, a historical biowarfare simulant.</title>
        <authorList>
            <person name="Gibbons H.S."/>
            <person name="Broomall S.M."/>
            <person name="McNew L.A."/>
            <person name="Daligault H."/>
            <person name="Chapman C."/>
            <person name="Bruce D."/>
            <person name="Karavis M."/>
            <person name="Krepps M."/>
            <person name="McGregor P.A."/>
            <person name="Hong C."/>
            <person name="Park K.H."/>
            <person name="Akmal A."/>
            <person name="Feldman A."/>
            <person name="Lin J.S."/>
            <person name="Chang W.E."/>
            <person name="Higgs B.W."/>
            <person name="Demirev P."/>
            <person name="Lindquist J."/>
            <person name="Liem A."/>
            <person name="Fochler E."/>
            <person name="Read T.D."/>
            <person name="Tapia R."/>
            <person name="Johnson S."/>
            <person name="Bishop-Lilly K.A."/>
            <person name="Detter C."/>
            <person name="Han C."/>
            <person name="Sozhamannan S."/>
            <person name="Rosenzweig C.N."/>
            <person name="Skowronski E.W."/>
        </authorList>
    </citation>
    <scope>NUCLEOTIDE SEQUENCE [LARGE SCALE GENOMIC DNA]</scope>
    <source>
        <strain evidence="1 2">1942</strain>
    </source>
</reference>
<evidence type="ECO:0000313" key="2">
    <source>
        <dbReference type="Proteomes" id="UP000006867"/>
    </source>
</evidence>
<sequence>MEQLSIFDVAEETVEQPKQFIEKVKNVIEPIYETGNRVRIRAAKELVSPDIETVAYLTDYKFGGKVGTITNMQVGANRVSYEVETSLGKAFVTEEELAFIS</sequence>
<organism evidence="1 2">
    <name type="scientific">Bacillus atrophaeus (strain 1942)</name>
    <dbReference type="NCBI Taxonomy" id="720555"/>
    <lineage>
        <taxon>Bacteria</taxon>
        <taxon>Bacillati</taxon>
        <taxon>Bacillota</taxon>
        <taxon>Bacilli</taxon>
        <taxon>Bacillales</taxon>
        <taxon>Bacillaceae</taxon>
        <taxon>Bacillus</taxon>
    </lineage>
</organism>